<dbReference type="EMBL" id="BART01031378">
    <property type="protein sequence ID" value="GAH13730.1"/>
    <property type="molecule type" value="Genomic_DNA"/>
</dbReference>
<organism evidence="1">
    <name type="scientific">marine sediment metagenome</name>
    <dbReference type="NCBI Taxonomy" id="412755"/>
    <lineage>
        <taxon>unclassified sequences</taxon>
        <taxon>metagenomes</taxon>
        <taxon>ecological metagenomes</taxon>
    </lineage>
</organism>
<name>X1DZW2_9ZZZZ</name>
<proteinExistence type="predicted"/>
<dbReference type="AlphaFoldDB" id="X1DZW2"/>
<sequence length="98" mass="11398">IKAESRTLYGQRHRKKLAKQKYFMLTFNNVTDVNIVGEVELFFEALAGEYPFVFIPDATLTDCWYVLCLNDLDAKRNFLNINSFTLELEEEARGITLL</sequence>
<gene>
    <name evidence="1" type="ORF">S01H4_54512</name>
</gene>
<protein>
    <submittedName>
        <fullName evidence="1">Uncharacterized protein</fullName>
    </submittedName>
</protein>
<reference evidence="1" key="1">
    <citation type="journal article" date="2014" name="Front. Microbiol.">
        <title>High frequency of phylogenetically diverse reductive dehalogenase-homologous genes in deep subseafloor sedimentary metagenomes.</title>
        <authorList>
            <person name="Kawai M."/>
            <person name="Futagami T."/>
            <person name="Toyoda A."/>
            <person name="Takaki Y."/>
            <person name="Nishi S."/>
            <person name="Hori S."/>
            <person name="Arai W."/>
            <person name="Tsubouchi T."/>
            <person name="Morono Y."/>
            <person name="Uchiyama I."/>
            <person name="Ito T."/>
            <person name="Fujiyama A."/>
            <person name="Inagaki F."/>
            <person name="Takami H."/>
        </authorList>
    </citation>
    <scope>NUCLEOTIDE SEQUENCE</scope>
    <source>
        <strain evidence="1">Expedition CK06-06</strain>
    </source>
</reference>
<evidence type="ECO:0000313" key="1">
    <source>
        <dbReference type="EMBL" id="GAH13730.1"/>
    </source>
</evidence>
<comment type="caution">
    <text evidence="1">The sequence shown here is derived from an EMBL/GenBank/DDBJ whole genome shotgun (WGS) entry which is preliminary data.</text>
</comment>
<accession>X1DZW2</accession>
<feature type="non-terminal residue" evidence="1">
    <location>
        <position position="1"/>
    </location>
</feature>